<dbReference type="KEGG" id="uru:DSM104443_01382"/>
<evidence type="ECO:0000313" key="4">
    <source>
        <dbReference type="Proteomes" id="UP000501534"/>
    </source>
</evidence>
<reference evidence="3 4" key="1">
    <citation type="submission" date="2020-04" db="EMBL/GenBank/DDBJ databases">
        <title>Usitatibacter rugosus gen. nov., sp. nov. and Usitatibacter palustris sp. nov., novel members of Usitatibacteraceae fam. nov. within the order Nitrosomonadales isolated from soil.</title>
        <authorList>
            <person name="Huber K.J."/>
            <person name="Neumann-Schaal M."/>
            <person name="Geppert A."/>
            <person name="Luckner M."/>
            <person name="Wanner G."/>
            <person name="Overmann J."/>
        </authorList>
    </citation>
    <scope>NUCLEOTIDE SEQUENCE [LARGE SCALE GENOMIC DNA]</scope>
    <source>
        <strain evidence="3 4">0125_3</strain>
    </source>
</reference>
<evidence type="ECO:0000313" key="3">
    <source>
        <dbReference type="EMBL" id="QJR10325.1"/>
    </source>
</evidence>
<keyword evidence="4" id="KW-1185">Reference proteome</keyword>
<name>A0A6M4GTI6_9PROT</name>
<dbReference type="Proteomes" id="UP000501534">
    <property type="component" value="Chromosome"/>
</dbReference>
<protein>
    <recommendedName>
        <fullName evidence="2">CHRD domain-containing protein</fullName>
    </recommendedName>
</protein>
<proteinExistence type="predicted"/>
<dbReference type="PROSITE" id="PS50933">
    <property type="entry name" value="CHRD"/>
    <property type="match status" value="1"/>
</dbReference>
<dbReference type="SMART" id="SM00754">
    <property type="entry name" value="CHRD"/>
    <property type="match status" value="1"/>
</dbReference>
<sequence length="165" mass="17202">MKRLVLIAALCAALPVLADREGNVLKARLLGNNEVPAVSTAAHGDLEVRIARDGTSIAYELNFSGLQGQVRQAHIHVAQRNVNGAIVLWLCGSATNPGPAGTQACPQTGRVVGTLTQADLQPSTTQQVTTLADVVEALQDGVAYVNVHTDLSPGGEIRGQIGGRH</sequence>
<gene>
    <name evidence="3" type="ORF">DSM104443_01382</name>
</gene>
<evidence type="ECO:0000256" key="1">
    <source>
        <dbReference type="SAM" id="SignalP"/>
    </source>
</evidence>
<dbReference type="AlphaFoldDB" id="A0A6M4GTI6"/>
<dbReference type="Pfam" id="PF07452">
    <property type="entry name" value="CHRD"/>
    <property type="match status" value="1"/>
</dbReference>
<dbReference type="RefSeq" id="WP_171090752.1">
    <property type="nucleotide sequence ID" value="NZ_CP053069.1"/>
</dbReference>
<evidence type="ECO:0000259" key="2">
    <source>
        <dbReference type="PROSITE" id="PS50933"/>
    </source>
</evidence>
<organism evidence="3 4">
    <name type="scientific">Usitatibacter rugosus</name>
    <dbReference type="NCBI Taxonomy" id="2732067"/>
    <lineage>
        <taxon>Bacteria</taxon>
        <taxon>Pseudomonadati</taxon>
        <taxon>Pseudomonadota</taxon>
        <taxon>Betaproteobacteria</taxon>
        <taxon>Nitrosomonadales</taxon>
        <taxon>Usitatibacteraceae</taxon>
        <taxon>Usitatibacter</taxon>
    </lineage>
</organism>
<dbReference type="InterPro" id="IPR010895">
    <property type="entry name" value="CHRD"/>
</dbReference>
<feature type="chain" id="PRO_5026932119" description="CHRD domain-containing protein" evidence="1">
    <location>
        <begin position="19"/>
        <end position="165"/>
    </location>
</feature>
<feature type="signal peptide" evidence="1">
    <location>
        <begin position="1"/>
        <end position="18"/>
    </location>
</feature>
<dbReference type="EMBL" id="CP053069">
    <property type="protein sequence ID" value="QJR10325.1"/>
    <property type="molecule type" value="Genomic_DNA"/>
</dbReference>
<keyword evidence="1" id="KW-0732">Signal</keyword>
<feature type="domain" description="CHRD" evidence="2">
    <location>
        <begin position="21"/>
        <end position="165"/>
    </location>
</feature>
<accession>A0A6M4GTI6</accession>